<name>A0A0A9FDY0_ARUDO</name>
<reference evidence="2" key="2">
    <citation type="journal article" date="2015" name="Data Brief">
        <title>Shoot transcriptome of the giant reed, Arundo donax.</title>
        <authorList>
            <person name="Barrero R.A."/>
            <person name="Guerrero F.D."/>
            <person name="Moolhuijzen P."/>
            <person name="Goolsby J.A."/>
            <person name="Tidwell J."/>
            <person name="Bellgard S.E."/>
            <person name="Bellgard M.I."/>
        </authorList>
    </citation>
    <scope>NUCLEOTIDE SEQUENCE</scope>
    <source>
        <tissue evidence="2">Shoot tissue taken approximately 20 cm above the soil surface</tissue>
    </source>
</reference>
<evidence type="ECO:0000313" key="2">
    <source>
        <dbReference type="EMBL" id="JAE08336.1"/>
    </source>
</evidence>
<feature type="region of interest" description="Disordered" evidence="1">
    <location>
        <begin position="1"/>
        <end position="25"/>
    </location>
</feature>
<protein>
    <submittedName>
        <fullName evidence="2">Uncharacterized protein</fullName>
    </submittedName>
</protein>
<proteinExistence type="predicted"/>
<sequence>MENSCRNTSPSKPNVSASMSSRLGFQSTSVHCRSAARKMVVMAARSMLQSGSWL</sequence>
<accession>A0A0A9FDY0</accession>
<evidence type="ECO:0000256" key="1">
    <source>
        <dbReference type="SAM" id="MobiDB-lite"/>
    </source>
</evidence>
<dbReference type="AlphaFoldDB" id="A0A0A9FDY0"/>
<reference evidence="2" key="1">
    <citation type="submission" date="2014-09" db="EMBL/GenBank/DDBJ databases">
        <authorList>
            <person name="Magalhaes I.L.F."/>
            <person name="Oliveira U."/>
            <person name="Santos F.R."/>
            <person name="Vidigal T.H.D.A."/>
            <person name="Brescovit A.D."/>
            <person name="Santos A.J."/>
        </authorList>
    </citation>
    <scope>NUCLEOTIDE SEQUENCE</scope>
    <source>
        <tissue evidence="2">Shoot tissue taken approximately 20 cm above the soil surface</tissue>
    </source>
</reference>
<dbReference type="EMBL" id="GBRH01189560">
    <property type="protein sequence ID" value="JAE08336.1"/>
    <property type="molecule type" value="Transcribed_RNA"/>
</dbReference>
<organism evidence="2">
    <name type="scientific">Arundo donax</name>
    <name type="common">Giant reed</name>
    <name type="synonym">Donax arundinaceus</name>
    <dbReference type="NCBI Taxonomy" id="35708"/>
    <lineage>
        <taxon>Eukaryota</taxon>
        <taxon>Viridiplantae</taxon>
        <taxon>Streptophyta</taxon>
        <taxon>Embryophyta</taxon>
        <taxon>Tracheophyta</taxon>
        <taxon>Spermatophyta</taxon>
        <taxon>Magnoliopsida</taxon>
        <taxon>Liliopsida</taxon>
        <taxon>Poales</taxon>
        <taxon>Poaceae</taxon>
        <taxon>PACMAD clade</taxon>
        <taxon>Arundinoideae</taxon>
        <taxon>Arundineae</taxon>
        <taxon>Arundo</taxon>
    </lineage>
</organism>